<dbReference type="OrthoDB" id="427518at2759"/>
<gene>
    <name evidence="4" type="ORF">SDRG_12278</name>
</gene>
<dbReference type="Pfam" id="PF12796">
    <property type="entry name" value="Ank_2"/>
    <property type="match status" value="1"/>
</dbReference>
<dbReference type="VEuPathDB" id="FungiDB:SDRG_12278"/>
<keyword evidence="5" id="KW-1185">Reference proteome</keyword>
<feature type="repeat" description="ANK" evidence="3">
    <location>
        <begin position="169"/>
        <end position="201"/>
    </location>
</feature>
<dbReference type="Proteomes" id="UP000030762">
    <property type="component" value="Unassembled WGS sequence"/>
</dbReference>
<feature type="repeat" description="ANK" evidence="3">
    <location>
        <begin position="135"/>
        <end position="167"/>
    </location>
</feature>
<dbReference type="GeneID" id="19953005"/>
<dbReference type="Pfam" id="PF00023">
    <property type="entry name" value="Ank"/>
    <property type="match status" value="1"/>
</dbReference>
<dbReference type="Gene3D" id="3.80.10.10">
    <property type="entry name" value="Ribonuclease Inhibitor"/>
    <property type="match status" value="1"/>
</dbReference>
<dbReference type="InParanoid" id="T0RCR8"/>
<dbReference type="InterPro" id="IPR002110">
    <property type="entry name" value="Ankyrin_rpt"/>
</dbReference>
<feature type="repeat" description="ANK" evidence="3">
    <location>
        <begin position="100"/>
        <end position="128"/>
    </location>
</feature>
<dbReference type="RefSeq" id="XP_008616565.1">
    <property type="nucleotide sequence ID" value="XM_008618343.1"/>
</dbReference>
<evidence type="ECO:0000256" key="2">
    <source>
        <dbReference type="ARBA" id="ARBA00023043"/>
    </source>
</evidence>
<evidence type="ECO:0000313" key="4">
    <source>
        <dbReference type="EMBL" id="EQC29998.1"/>
    </source>
</evidence>
<dbReference type="STRING" id="1156394.T0RCR8"/>
<dbReference type="InterPro" id="IPR032675">
    <property type="entry name" value="LRR_dom_sf"/>
</dbReference>
<evidence type="ECO:0000256" key="1">
    <source>
        <dbReference type="ARBA" id="ARBA00022737"/>
    </source>
</evidence>
<keyword evidence="2 3" id="KW-0040">ANK repeat</keyword>
<dbReference type="Gene3D" id="1.25.40.20">
    <property type="entry name" value="Ankyrin repeat-containing domain"/>
    <property type="match status" value="1"/>
</dbReference>
<dbReference type="SUPFAM" id="SSF48403">
    <property type="entry name" value="Ankyrin repeat"/>
    <property type="match status" value="1"/>
</dbReference>
<evidence type="ECO:0000313" key="5">
    <source>
        <dbReference type="Proteomes" id="UP000030762"/>
    </source>
</evidence>
<proteinExistence type="predicted"/>
<dbReference type="PROSITE" id="PS50088">
    <property type="entry name" value="ANK_REPEAT"/>
    <property type="match status" value="3"/>
</dbReference>
<evidence type="ECO:0000256" key="3">
    <source>
        <dbReference type="PROSITE-ProRule" id="PRU00023"/>
    </source>
</evidence>
<dbReference type="PANTHER" id="PTHR24171">
    <property type="entry name" value="ANKYRIN REPEAT DOMAIN-CONTAINING PROTEIN 39-RELATED"/>
    <property type="match status" value="1"/>
</dbReference>
<dbReference type="EMBL" id="JH767179">
    <property type="protein sequence ID" value="EQC29998.1"/>
    <property type="molecule type" value="Genomic_DNA"/>
</dbReference>
<reference evidence="4 5" key="1">
    <citation type="submission" date="2012-04" db="EMBL/GenBank/DDBJ databases">
        <title>The Genome Sequence of Saprolegnia declina VS20.</title>
        <authorList>
            <consortium name="The Broad Institute Genome Sequencing Platform"/>
            <person name="Russ C."/>
            <person name="Nusbaum C."/>
            <person name="Tyler B."/>
            <person name="van West P."/>
            <person name="Dieguez-Uribeondo J."/>
            <person name="de Bruijn I."/>
            <person name="Tripathy S."/>
            <person name="Jiang R."/>
            <person name="Young S.K."/>
            <person name="Zeng Q."/>
            <person name="Gargeya S."/>
            <person name="Fitzgerald M."/>
            <person name="Haas B."/>
            <person name="Abouelleil A."/>
            <person name="Alvarado L."/>
            <person name="Arachchi H.M."/>
            <person name="Berlin A."/>
            <person name="Chapman S.B."/>
            <person name="Goldberg J."/>
            <person name="Griggs A."/>
            <person name="Gujja S."/>
            <person name="Hansen M."/>
            <person name="Howarth C."/>
            <person name="Imamovic A."/>
            <person name="Larimer J."/>
            <person name="McCowen C."/>
            <person name="Montmayeur A."/>
            <person name="Murphy C."/>
            <person name="Neiman D."/>
            <person name="Pearson M."/>
            <person name="Priest M."/>
            <person name="Roberts A."/>
            <person name="Saif S."/>
            <person name="Shea T."/>
            <person name="Sisk P."/>
            <person name="Sykes S."/>
            <person name="Wortman J."/>
            <person name="Nusbaum C."/>
            <person name="Birren B."/>
        </authorList>
    </citation>
    <scope>NUCLEOTIDE SEQUENCE [LARGE SCALE GENOMIC DNA]</scope>
    <source>
        <strain evidence="4 5">VS20</strain>
    </source>
</reference>
<dbReference type="eggNOG" id="KOG0504">
    <property type="taxonomic scope" value="Eukaryota"/>
</dbReference>
<accession>T0RCR8</accession>
<dbReference type="PROSITE" id="PS50297">
    <property type="entry name" value="ANK_REP_REGION"/>
    <property type="match status" value="3"/>
</dbReference>
<dbReference type="SUPFAM" id="SSF52047">
    <property type="entry name" value="RNI-like"/>
    <property type="match status" value="1"/>
</dbReference>
<dbReference type="InterPro" id="IPR036770">
    <property type="entry name" value="Ankyrin_rpt-contain_sf"/>
</dbReference>
<organism evidence="4 5">
    <name type="scientific">Saprolegnia diclina (strain VS20)</name>
    <dbReference type="NCBI Taxonomy" id="1156394"/>
    <lineage>
        <taxon>Eukaryota</taxon>
        <taxon>Sar</taxon>
        <taxon>Stramenopiles</taxon>
        <taxon>Oomycota</taxon>
        <taxon>Saprolegniomycetes</taxon>
        <taxon>Saprolegniales</taxon>
        <taxon>Saprolegniaceae</taxon>
        <taxon>Saprolegnia</taxon>
    </lineage>
</organism>
<protein>
    <submittedName>
        <fullName evidence="4">Uncharacterized protein</fullName>
    </submittedName>
</protein>
<dbReference type="AlphaFoldDB" id="T0RCR8"/>
<sequence>MMAQYLGRGRHLVPLPRLLVGSAQQICLSGAALLSTKAPPHGRSLTSPWQGFKALNSGIEWLYSSADTRKMARAAAKGDVATVSRLLAAGVDPNTSKTWFGATALAMAVTEGHADVVERLLAASADVNQPCLETSDMTPLTLASFNGHIDIVHHLLRANADVNQPSLQGFETPLSAAASAGHLAIVQRLIAAEADVNFVNDPTPCLDGDVRRGKLKRIIAAISVFSSMRIGGVNLSKRWSASADASFRLPFCGFVATWAAKVTAVNIYNDIDEPEHRDELSRVLSRCTNLKDVCIPGHLDLLEAVTSPAHCVSDLRLPWYAWRGTTLSTIAPLQRWLASGHARHLSLDASSPTLSSLRLNASNSVVKSLVAHGATLASLTKLDASIRSGELMSGLLSLLPLPTMKTLSVDTLGREHSLLEMLPHMPSLESLSLRNLELCSTNMNWPSFAAPSTLRTLTLANLRVSETSLDALFQWATSSTHLESVTFNVCASIGSRKPSVIKTVQRCIGAGVGCMRFEDCAMGTHQVSDLVKALRGAQARVAFELDLSDNSFLMAGVQALLRALATCTNVSIKLPPALQPALQGTEPRYLAKAKAAGVTIDVRDGDVYIRSRTTAKA</sequence>
<dbReference type="SMART" id="SM00248">
    <property type="entry name" value="ANK"/>
    <property type="match status" value="3"/>
</dbReference>
<keyword evidence="1" id="KW-0677">Repeat</keyword>
<name>T0RCR8_SAPDV</name>